<dbReference type="Proteomes" id="UP000588158">
    <property type="component" value="Unassembled WGS sequence"/>
</dbReference>
<dbReference type="AlphaFoldDB" id="A0A841AAV4"/>
<dbReference type="InterPro" id="IPR012674">
    <property type="entry name" value="Calycin"/>
</dbReference>
<organism evidence="3 4">
    <name type="scientific">Brachybacterium aquaticum</name>
    <dbReference type="NCBI Taxonomy" id="1432564"/>
    <lineage>
        <taxon>Bacteria</taxon>
        <taxon>Bacillati</taxon>
        <taxon>Actinomycetota</taxon>
        <taxon>Actinomycetes</taxon>
        <taxon>Micrococcales</taxon>
        <taxon>Dermabacteraceae</taxon>
        <taxon>Brachybacterium</taxon>
    </lineage>
</organism>
<keyword evidence="4" id="KW-1185">Reference proteome</keyword>
<evidence type="ECO:0000313" key="3">
    <source>
        <dbReference type="EMBL" id="MBB5830432.1"/>
    </source>
</evidence>
<gene>
    <name evidence="3" type="ORF">HNR70_000245</name>
</gene>
<dbReference type="EMBL" id="JACHLZ010000001">
    <property type="protein sequence ID" value="MBB5830432.1"/>
    <property type="molecule type" value="Genomic_DNA"/>
</dbReference>
<dbReference type="RefSeq" id="WP_184324052.1">
    <property type="nucleotide sequence ID" value="NZ_JACHLZ010000001.1"/>
</dbReference>
<comment type="caution">
    <text evidence="3">The sequence shown here is derived from an EMBL/GenBank/DDBJ whole genome shotgun (WGS) entry which is preliminary data.</text>
</comment>
<protein>
    <recommendedName>
        <fullName evidence="2">THAP4-like heme-binding domain-containing protein</fullName>
    </recommendedName>
</protein>
<evidence type="ECO:0000259" key="2">
    <source>
        <dbReference type="Pfam" id="PF08768"/>
    </source>
</evidence>
<dbReference type="SUPFAM" id="SSF50814">
    <property type="entry name" value="Lipocalins"/>
    <property type="match status" value="1"/>
</dbReference>
<sequence length="213" mass="22774">MPITLDTSLPPSLYPLAWLIGRWEGSGALATPSASSPDLRVEQTLICSAQEDGTLAWRSVIHRVDAPAPLPPTSAFARDAEESAPPADPAATGERSLLHREDGVWTVGDLLPGQDRAAAEAAPPGSPASHLSYRLDARFERRGEQAEQWQGEVRGPRVQLALPGADGQVAATRMFGYVRGTLMWLWEQPAPVEGGAPGETVLAPHLSLELHRA</sequence>
<accession>A0A841AAV4</accession>
<evidence type="ECO:0000313" key="4">
    <source>
        <dbReference type="Proteomes" id="UP000588158"/>
    </source>
</evidence>
<feature type="domain" description="THAP4-like heme-binding" evidence="2">
    <location>
        <begin position="13"/>
        <end position="212"/>
    </location>
</feature>
<dbReference type="Pfam" id="PF08768">
    <property type="entry name" value="THAP4_heme-bd"/>
    <property type="match status" value="1"/>
</dbReference>
<feature type="region of interest" description="Disordered" evidence="1">
    <location>
        <begin position="71"/>
        <end position="98"/>
    </location>
</feature>
<name>A0A841AAV4_9MICO</name>
<evidence type="ECO:0000256" key="1">
    <source>
        <dbReference type="SAM" id="MobiDB-lite"/>
    </source>
</evidence>
<reference evidence="3 4" key="1">
    <citation type="submission" date="2020-08" db="EMBL/GenBank/DDBJ databases">
        <title>Sequencing the genomes of 1000 actinobacteria strains.</title>
        <authorList>
            <person name="Klenk H.-P."/>
        </authorList>
    </citation>
    <scope>NUCLEOTIDE SEQUENCE [LARGE SCALE GENOMIC DNA]</scope>
    <source>
        <strain evidence="3 4">DSM 28796</strain>
    </source>
</reference>
<dbReference type="InterPro" id="IPR014878">
    <property type="entry name" value="THAP4-like_heme-bd"/>
</dbReference>
<dbReference type="Gene3D" id="2.40.128.20">
    <property type="match status" value="1"/>
</dbReference>
<proteinExistence type="predicted"/>